<keyword evidence="5" id="KW-1185">Reference proteome</keyword>
<dbReference type="Gene3D" id="2.10.270.20">
    <property type="match status" value="1"/>
</dbReference>
<dbReference type="EMBL" id="JACRTJ010000013">
    <property type="protein sequence ID" value="MBC8598794.1"/>
    <property type="molecule type" value="Genomic_DNA"/>
</dbReference>
<feature type="signal peptide" evidence="3">
    <location>
        <begin position="1"/>
        <end position="26"/>
    </location>
</feature>
<comment type="caution">
    <text evidence="4">The sequence shown here is derived from an EMBL/GenBank/DDBJ whole genome shotgun (WGS) entry which is preliminary data.</text>
</comment>
<dbReference type="InterPro" id="IPR018337">
    <property type="entry name" value="Cell_wall/Cho-bd_repeat"/>
</dbReference>
<dbReference type="Proteomes" id="UP000647491">
    <property type="component" value="Unassembled WGS sequence"/>
</dbReference>
<protein>
    <submittedName>
        <fullName evidence="4">Cell wall-binding protein</fullName>
    </submittedName>
</protein>
<dbReference type="Gene3D" id="2.20.120.10">
    <property type="entry name" value="Multimodular pneumococcal cell wall endolysin, domain 3"/>
    <property type="match status" value="1"/>
</dbReference>
<dbReference type="SUPFAM" id="SSF69360">
    <property type="entry name" value="Cell wall binding repeat"/>
    <property type="match status" value="1"/>
</dbReference>
<keyword evidence="3" id="KW-0732">Signal</keyword>
<evidence type="ECO:0000256" key="2">
    <source>
        <dbReference type="PROSITE-ProRule" id="PRU00591"/>
    </source>
</evidence>
<evidence type="ECO:0000313" key="4">
    <source>
        <dbReference type="EMBL" id="MBC8598794.1"/>
    </source>
</evidence>
<dbReference type="Gene3D" id="2.10.270.10">
    <property type="entry name" value="Cholin Binding"/>
    <property type="match status" value="2"/>
</dbReference>
<sequence length="470" mass="53230">MKTKGLKVLTAAAVLSLGLMTMEALAAEGWAMSGNTWVYMDQYGNRVTNEWRKGADNLWRYLNGNGEMAVSCWADEDYFVDSNGIMVANKWVKTRSYYGGDEDVWFYFGNSGKVVKDGWKKIDGRNYLFDSEGVMQTGWTEDNLYYLGSDGAMKTGWRYLEPPYDEDEDDYTYGPESDDGQYWYYFAPSGKKYCTSTGDEEGEYRVSRIDGKYYCFDSTGKMQTGWVYMDGDPDSASSNTIEHWRYFAEPEIKNAKVGAAISGWLSLEPPERLLDNVDESVEWYYFNKDGEPKTGPEFGEASTDDFVRIDGKNYLFDKRGNPVKGLHKVEIGDTGEYTSYYFDEDSRTVVKGKRTIEEGDGTRSTFYFNEGSYAGRGFTGVRSNYLYYMGKLQKADSDSRYMLVSLPSGGQYKTYVVNTSGRISKNTTVKDRDGNRYKVNSSGILTEINGEAAGNGLLGDPIEPVYEEFD</sequence>
<keyword evidence="1" id="KW-0677">Repeat</keyword>
<feature type="repeat" description="Cell wall-binding" evidence="2">
    <location>
        <begin position="116"/>
        <end position="135"/>
    </location>
</feature>
<evidence type="ECO:0000313" key="5">
    <source>
        <dbReference type="Proteomes" id="UP000647491"/>
    </source>
</evidence>
<proteinExistence type="predicted"/>
<evidence type="ECO:0000256" key="1">
    <source>
        <dbReference type="ARBA" id="ARBA00022737"/>
    </source>
</evidence>
<accession>A0ABR7NSE9</accession>
<dbReference type="PROSITE" id="PS51170">
    <property type="entry name" value="CW"/>
    <property type="match status" value="1"/>
</dbReference>
<reference evidence="4 5" key="1">
    <citation type="submission" date="2020-08" db="EMBL/GenBank/DDBJ databases">
        <title>Genome public.</title>
        <authorList>
            <person name="Liu C."/>
            <person name="Sun Q."/>
        </authorList>
    </citation>
    <scope>NUCLEOTIDE SEQUENCE [LARGE SCALE GENOMIC DNA]</scope>
    <source>
        <strain evidence="4 5">BX10</strain>
    </source>
</reference>
<gene>
    <name evidence="4" type="ORF">H8708_06035</name>
</gene>
<name>A0ABR7NSE9_9FIRM</name>
<feature type="chain" id="PRO_5047012977" evidence="3">
    <location>
        <begin position="27"/>
        <end position="470"/>
    </location>
</feature>
<dbReference type="Pfam" id="PF19127">
    <property type="entry name" value="Choline_bind_3"/>
    <property type="match status" value="1"/>
</dbReference>
<evidence type="ECO:0000256" key="3">
    <source>
        <dbReference type="SAM" id="SignalP"/>
    </source>
</evidence>
<dbReference type="Pfam" id="PF01473">
    <property type="entry name" value="Choline_bind_1"/>
    <property type="match status" value="1"/>
</dbReference>
<dbReference type="RefSeq" id="WP_262427283.1">
    <property type="nucleotide sequence ID" value="NZ_JACRTJ010000013.1"/>
</dbReference>
<organism evidence="4 5">
    <name type="scientific">Enterocloster hominis</name>
    <name type="common">ex Liu et al. 2021</name>
    <dbReference type="NCBI Taxonomy" id="2763663"/>
    <lineage>
        <taxon>Bacteria</taxon>
        <taxon>Bacillati</taxon>
        <taxon>Bacillota</taxon>
        <taxon>Clostridia</taxon>
        <taxon>Lachnospirales</taxon>
        <taxon>Lachnospiraceae</taxon>
        <taxon>Enterocloster</taxon>
    </lineage>
</organism>